<dbReference type="InterPro" id="IPR011990">
    <property type="entry name" value="TPR-like_helical_dom_sf"/>
</dbReference>
<proteinExistence type="predicted"/>
<dbReference type="SUPFAM" id="SSF48452">
    <property type="entry name" value="TPR-like"/>
    <property type="match status" value="1"/>
</dbReference>
<organism evidence="1 2">
    <name type="scientific">Paramecium tetraurelia</name>
    <dbReference type="NCBI Taxonomy" id="5888"/>
    <lineage>
        <taxon>Eukaryota</taxon>
        <taxon>Sar</taxon>
        <taxon>Alveolata</taxon>
        <taxon>Ciliophora</taxon>
        <taxon>Intramacronucleata</taxon>
        <taxon>Oligohymenophorea</taxon>
        <taxon>Peniculida</taxon>
        <taxon>Parameciidae</taxon>
        <taxon>Paramecium</taxon>
    </lineage>
</organism>
<dbReference type="KEGG" id="ptm:GSPATT00005688001"/>
<dbReference type="InParanoid" id="A0BV75"/>
<dbReference type="EMBL" id="CT868019">
    <property type="protein sequence ID" value="CAK62442.1"/>
    <property type="molecule type" value="Genomic_DNA"/>
</dbReference>
<keyword evidence="2" id="KW-1185">Reference proteome</keyword>
<name>A0BV75_PARTE</name>
<dbReference type="RefSeq" id="XP_001429840.1">
    <property type="nucleotide sequence ID" value="XM_001429803.1"/>
</dbReference>
<accession>A0BV75</accession>
<dbReference type="OMA" id="YAFQINQ"/>
<evidence type="ECO:0008006" key="3">
    <source>
        <dbReference type="Google" id="ProtNLM"/>
    </source>
</evidence>
<protein>
    <recommendedName>
        <fullName evidence="3">Tetratricopeptide repeat protein</fullName>
    </recommendedName>
</protein>
<dbReference type="Gene3D" id="1.25.40.10">
    <property type="entry name" value="Tetratricopeptide repeat domain"/>
    <property type="match status" value="1"/>
</dbReference>
<dbReference type="AlphaFoldDB" id="A0BV75"/>
<dbReference type="GeneID" id="5015624"/>
<evidence type="ECO:0000313" key="2">
    <source>
        <dbReference type="Proteomes" id="UP000000600"/>
    </source>
</evidence>
<evidence type="ECO:0000313" key="1">
    <source>
        <dbReference type="EMBL" id="CAK62442.1"/>
    </source>
</evidence>
<dbReference type="HOGENOM" id="CLU_759638_0_0_1"/>
<gene>
    <name evidence="1" type="ORF">GSPATT00005688001</name>
</gene>
<sequence>MHYQQLQQNSPNIKCQYAQHEEMPCIYICIDSNCKKKKIACFRCFQEEEYHQNHQGITIEEFNQKVHYRLENINKLLSTLKTFQEKNAEFNKLIAGQVDYAKKLIMEGEKYQQIRELQKEEKIHFYFRLDQDHYAPYLQQQIDKIIQIIQKISKLSKINFQFEYNEEDINKIKNNVINKFREKKEKEYLIEELKKKSIIDYQQMLNVKVSPEAYYYDAIIELNKGLKQCPTNCNLISLKCTCLTNLKQVEKAIQFNEYAFQINQNDETVLLFRAKLKMEAEEYDECIKLYDLATEPNKYLAYYKCISLLFILVDSLKKQQRVVEFEKFQNECLKLFGNEFMKNYKTHEVGSGQIKSQQLPSQLQW</sequence>
<dbReference type="OrthoDB" id="312475at2759"/>
<reference evidence="1 2" key="1">
    <citation type="journal article" date="2006" name="Nature">
        <title>Global trends of whole-genome duplications revealed by the ciliate Paramecium tetraurelia.</title>
        <authorList>
            <consortium name="Genoscope"/>
            <person name="Aury J.-M."/>
            <person name="Jaillon O."/>
            <person name="Duret L."/>
            <person name="Noel B."/>
            <person name="Jubin C."/>
            <person name="Porcel B.M."/>
            <person name="Segurens B."/>
            <person name="Daubin V."/>
            <person name="Anthouard V."/>
            <person name="Aiach N."/>
            <person name="Arnaiz O."/>
            <person name="Billaut A."/>
            <person name="Beisson J."/>
            <person name="Blanc I."/>
            <person name="Bouhouche K."/>
            <person name="Camara F."/>
            <person name="Duharcourt S."/>
            <person name="Guigo R."/>
            <person name="Gogendeau D."/>
            <person name="Katinka M."/>
            <person name="Keller A.-M."/>
            <person name="Kissmehl R."/>
            <person name="Klotz C."/>
            <person name="Koll F."/>
            <person name="Le Moue A."/>
            <person name="Lepere C."/>
            <person name="Malinsky S."/>
            <person name="Nowacki M."/>
            <person name="Nowak J.K."/>
            <person name="Plattner H."/>
            <person name="Poulain J."/>
            <person name="Ruiz F."/>
            <person name="Serrano V."/>
            <person name="Zagulski M."/>
            <person name="Dessen P."/>
            <person name="Betermier M."/>
            <person name="Weissenbach J."/>
            <person name="Scarpelli C."/>
            <person name="Schachter V."/>
            <person name="Sperling L."/>
            <person name="Meyer E."/>
            <person name="Cohen J."/>
            <person name="Wincker P."/>
        </authorList>
    </citation>
    <scope>NUCLEOTIDE SEQUENCE [LARGE SCALE GENOMIC DNA]</scope>
    <source>
        <strain evidence="1 2">Stock d4-2</strain>
    </source>
</reference>
<dbReference type="Proteomes" id="UP000000600">
    <property type="component" value="Unassembled WGS sequence"/>
</dbReference>